<keyword evidence="3 5" id="KW-0720">Serine protease</keyword>
<feature type="active site" description="Charge relay system" evidence="4 5">
    <location>
        <position position="259"/>
    </location>
</feature>
<dbReference type="InterPro" id="IPR046450">
    <property type="entry name" value="PA_dom_sf"/>
</dbReference>
<feature type="domain" description="Peptidase S8/S53" evidence="6">
    <location>
        <begin position="250"/>
        <end position="702"/>
    </location>
</feature>
<evidence type="ECO:0000256" key="3">
    <source>
        <dbReference type="ARBA" id="ARBA00022825"/>
    </source>
</evidence>
<protein>
    <submittedName>
        <fullName evidence="8">S8 family serine peptidase</fullName>
    </submittedName>
</protein>
<gene>
    <name evidence="8" type="ORF">F4Y08_01030</name>
</gene>
<dbReference type="InterPro" id="IPR023828">
    <property type="entry name" value="Peptidase_S8_Ser-AS"/>
</dbReference>
<feature type="active site" description="Charge relay system" evidence="4 5">
    <location>
        <position position="323"/>
    </location>
</feature>
<feature type="domain" description="PA" evidence="7">
    <location>
        <begin position="505"/>
        <end position="591"/>
    </location>
</feature>
<organism evidence="8">
    <name type="scientific">Caldilineaceae bacterium SB0662_bin_9</name>
    <dbReference type="NCBI Taxonomy" id="2605258"/>
    <lineage>
        <taxon>Bacteria</taxon>
        <taxon>Bacillati</taxon>
        <taxon>Chloroflexota</taxon>
        <taxon>Caldilineae</taxon>
        <taxon>Caldilineales</taxon>
        <taxon>Caldilineaceae</taxon>
    </lineage>
</organism>
<dbReference type="InterPro" id="IPR003137">
    <property type="entry name" value="PA_domain"/>
</dbReference>
<dbReference type="InterPro" id="IPR000209">
    <property type="entry name" value="Peptidase_S8/S53_dom"/>
</dbReference>
<evidence type="ECO:0000256" key="2">
    <source>
        <dbReference type="ARBA" id="ARBA00022801"/>
    </source>
</evidence>
<sequence length="1226" mass="129200">MRLTPDRTHWPDIRSAAADTGLVNLCYHCHLTGSLPLRRAQPGRCPMTSKPPRLIPSLRSPGRIAGAAAAAVAAALLLLGFPLPLPAESVEQTAAPQEATVPGQSASNRLIVELQSPGIAQVFGRERIARTDSVAFAAQNDAVEIYAYQLHNEQEAFRSELDNLQSEVAASSYTGLDGVAHPLAFNAVTNAMVLQSSSGFGPEAAAAISSLPNVRAVHRDLEVQAQLYAGPELIRAWIRTSDGNPDGFDGNGILVGSIDAGLHHQAPMFNGNRFAYPDWYPDDGLGITAANNGKIVVSRTYFRTADPPRSNDFHAWPGAGSSHGVHTGAIAAGNVVTDAAFRGIALPTLSGIAPQAWLGSYRVFYNSQSGRTTFFTAEGVAALEDTVKDGMDVVIGSWGTGPSVNSSPYNFLDSALVNTASADLMVVMAAGNYGPMPFSVANPSDSYLTVGAVSTGGRFSMQSADVSRLGQPNQRLLTDLEFNQAEFGPRFRAGQIHTYPLLDGATIDSANPYGCQAWRPSSLTGRVVIVERGFCSFVSKVINAQAAGSSAVVVHNHAGGGNALVRMSQDNTNRAVRIPALFMGHDTGMAIRQHLAQASLQLIVSTTPTQRGNHPLVVPEFSGRGPTVFGTLKPDLVAPGANIMSQGYALSPVSELRHKGYGQASGTSMAAPFAAGAAALLKQAHPEWTNDQMFSAMANTADFRGLRNPDGSPAGLLDMGSGLLNIERALANTLFLVPHKADFGLVRQATGNLTRSITIANTGSEDRSLQLSLVQAGTTGLPPLSHVSVMPSQVDLPAGDATTATVTLDLDAVSGPGILEGFLLISDGSDEWHAPVFAWLTSHPPSPQVVLIDADLSPLYPDVSPWYRRTLTALGIDFLYWDTALNLVNVPPALFADTPPEWVILFTGDHVGNPKASNVPLPFSDGDMDLLAQYLASGGNLLVMGKHGHKVLGSSELRLALLNGVEIQEQTADRYGRSQLQVSGVQSGLDGWGDLVLDLARPNTDLGQTPLTSTGTGTSEANNPLSGRVAWSLQPATESLLMDITVDGSALRGIKSINLVHEQGGATVTGDPLWSTPHLVPIDGRFQWQGRVNLSADQEIARRQGSLRLYVEVQTANTTVLQANAPVLALQADSADGALPLHTLTTGAQSDSAEAWLVLQNQTDGATRIVGVARSNAEDGSGRGTAYLATFGLEHINDLGTGTNRAQFVSKVLTSTQDAGSDPVGN</sequence>
<name>A0A6B1DP79_9CHLR</name>
<accession>A0A6B1DP79</accession>
<dbReference type="GO" id="GO:0004252">
    <property type="term" value="F:serine-type endopeptidase activity"/>
    <property type="evidence" value="ECO:0007669"/>
    <property type="project" value="UniProtKB-UniRule"/>
</dbReference>
<dbReference type="PROSITE" id="PS51892">
    <property type="entry name" value="SUBTILASE"/>
    <property type="match status" value="1"/>
</dbReference>
<evidence type="ECO:0000313" key="8">
    <source>
        <dbReference type="EMBL" id="MYD88911.1"/>
    </source>
</evidence>
<evidence type="ECO:0000256" key="5">
    <source>
        <dbReference type="PROSITE-ProRule" id="PRU01240"/>
    </source>
</evidence>
<reference evidence="8" key="1">
    <citation type="submission" date="2019-09" db="EMBL/GenBank/DDBJ databases">
        <title>Characterisation of the sponge microbiome using genome-centric metagenomics.</title>
        <authorList>
            <person name="Engelberts J.P."/>
            <person name="Robbins S.J."/>
            <person name="De Goeij J.M."/>
            <person name="Aranda M."/>
            <person name="Bell S.C."/>
            <person name="Webster N.S."/>
        </authorList>
    </citation>
    <scope>NUCLEOTIDE SEQUENCE</scope>
    <source>
        <strain evidence="8">SB0662_bin_9</strain>
    </source>
</reference>
<dbReference type="PRINTS" id="PR00723">
    <property type="entry name" value="SUBTILISIN"/>
</dbReference>
<proteinExistence type="inferred from homology"/>
<comment type="caution">
    <text evidence="8">The sequence shown here is derived from an EMBL/GenBank/DDBJ whole genome shotgun (WGS) entry which is preliminary data.</text>
</comment>
<keyword evidence="2 5" id="KW-0378">Hydrolase</keyword>
<dbReference type="PROSITE" id="PS00138">
    <property type="entry name" value="SUBTILASE_SER"/>
    <property type="match status" value="1"/>
</dbReference>
<dbReference type="InterPro" id="IPR015500">
    <property type="entry name" value="Peptidase_S8_subtilisin-rel"/>
</dbReference>
<dbReference type="GO" id="GO:0006508">
    <property type="term" value="P:proteolysis"/>
    <property type="evidence" value="ECO:0007669"/>
    <property type="project" value="UniProtKB-KW"/>
</dbReference>
<dbReference type="Gene3D" id="3.50.30.30">
    <property type="match status" value="1"/>
</dbReference>
<dbReference type="AlphaFoldDB" id="A0A6B1DP79"/>
<dbReference type="EMBL" id="VXPY01000009">
    <property type="protein sequence ID" value="MYD88911.1"/>
    <property type="molecule type" value="Genomic_DNA"/>
</dbReference>
<keyword evidence="1 5" id="KW-0645">Protease</keyword>
<dbReference type="Pfam" id="PF00082">
    <property type="entry name" value="Peptidase_S8"/>
    <property type="match status" value="1"/>
</dbReference>
<dbReference type="PANTHER" id="PTHR10795">
    <property type="entry name" value="PROPROTEIN CONVERTASE SUBTILISIN/KEXIN"/>
    <property type="match status" value="1"/>
</dbReference>
<dbReference type="SUPFAM" id="SSF52743">
    <property type="entry name" value="Subtilisin-like"/>
    <property type="match status" value="1"/>
</dbReference>
<dbReference type="Pfam" id="PF02225">
    <property type="entry name" value="PA"/>
    <property type="match status" value="1"/>
</dbReference>
<evidence type="ECO:0000256" key="4">
    <source>
        <dbReference type="PIRSR" id="PIRSR615500-1"/>
    </source>
</evidence>
<evidence type="ECO:0000256" key="1">
    <source>
        <dbReference type="ARBA" id="ARBA00022670"/>
    </source>
</evidence>
<comment type="similarity">
    <text evidence="5">Belongs to the peptidase S8 family.</text>
</comment>
<feature type="active site" description="Charge relay system" evidence="4 5">
    <location>
        <position position="668"/>
    </location>
</feature>
<dbReference type="SUPFAM" id="SSF52025">
    <property type="entry name" value="PA domain"/>
    <property type="match status" value="1"/>
</dbReference>
<evidence type="ECO:0000259" key="7">
    <source>
        <dbReference type="Pfam" id="PF02225"/>
    </source>
</evidence>
<dbReference type="InterPro" id="IPR045051">
    <property type="entry name" value="SBT"/>
</dbReference>
<dbReference type="InterPro" id="IPR036852">
    <property type="entry name" value="Peptidase_S8/S53_dom_sf"/>
</dbReference>
<dbReference type="Gene3D" id="3.40.50.200">
    <property type="entry name" value="Peptidase S8/S53 domain"/>
    <property type="match status" value="1"/>
</dbReference>
<evidence type="ECO:0000259" key="6">
    <source>
        <dbReference type="Pfam" id="PF00082"/>
    </source>
</evidence>